<gene>
    <name evidence="2" type="ORF">CYCCA115_LOCUS22784</name>
</gene>
<name>A0AAD2PXR6_9STRA</name>
<feature type="region of interest" description="Disordered" evidence="1">
    <location>
        <begin position="1"/>
        <end position="22"/>
    </location>
</feature>
<evidence type="ECO:0000313" key="2">
    <source>
        <dbReference type="EMBL" id="CAJ1967456.1"/>
    </source>
</evidence>
<dbReference type="EMBL" id="CAKOGP040002325">
    <property type="protein sequence ID" value="CAJ1967456.1"/>
    <property type="molecule type" value="Genomic_DNA"/>
</dbReference>
<comment type="caution">
    <text evidence="2">The sequence shown here is derived from an EMBL/GenBank/DDBJ whole genome shotgun (WGS) entry which is preliminary data.</text>
</comment>
<feature type="compositionally biased region" description="Basic and acidic residues" evidence="1">
    <location>
        <begin position="247"/>
        <end position="260"/>
    </location>
</feature>
<feature type="compositionally biased region" description="Polar residues" evidence="1">
    <location>
        <begin position="8"/>
        <end position="22"/>
    </location>
</feature>
<feature type="region of interest" description="Disordered" evidence="1">
    <location>
        <begin position="245"/>
        <end position="282"/>
    </location>
</feature>
<accession>A0AAD2PXR6</accession>
<protein>
    <submittedName>
        <fullName evidence="2">Uncharacterized protein</fullName>
    </submittedName>
</protein>
<evidence type="ECO:0000313" key="3">
    <source>
        <dbReference type="Proteomes" id="UP001295423"/>
    </source>
</evidence>
<sequence length="301" mass="33582">MPEEEEANSSVGPARSSSDTVTTIHSFSSIPVEDDHFSYVSGITMDDALAASDRLTLSDRHQYRLDPRLHSLRELERASDQAMGKCFDESLRFSDRTNETLRLSDRTNESRFSGASEGACTQLCPLPRRRLSMSYRSAYSRSSSSNLEHLHGSLDSTYSDHQESAYCNLSRSSSVDSCLSQQTSCSGDVDYRTSETWNHSSCFLSEDKLDLSQHFDENDESHSSFEESLHGGVLDGPEYELPLGGEDESRLPISHEDTAPRRNYHRKGKSAPSAYGYSRTGVSSQSLDLLDVFGDRCTRSH</sequence>
<dbReference type="AlphaFoldDB" id="A0AAD2PXR6"/>
<evidence type="ECO:0000256" key="1">
    <source>
        <dbReference type="SAM" id="MobiDB-lite"/>
    </source>
</evidence>
<organism evidence="2 3">
    <name type="scientific">Cylindrotheca closterium</name>
    <dbReference type="NCBI Taxonomy" id="2856"/>
    <lineage>
        <taxon>Eukaryota</taxon>
        <taxon>Sar</taxon>
        <taxon>Stramenopiles</taxon>
        <taxon>Ochrophyta</taxon>
        <taxon>Bacillariophyta</taxon>
        <taxon>Bacillariophyceae</taxon>
        <taxon>Bacillariophycidae</taxon>
        <taxon>Bacillariales</taxon>
        <taxon>Bacillariaceae</taxon>
        <taxon>Cylindrotheca</taxon>
    </lineage>
</organism>
<proteinExistence type="predicted"/>
<reference evidence="2" key="1">
    <citation type="submission" date="2023-08" db="EMBL/GenBank/DDBJ databases">
        <authorList>
            <person name="Audoor S."/>
            <person name="Bilcke G."/>
        </authorList>
    </citation>
    <scope>NUCLEOTIDE SEQUENCE</scope>
</reference>
<dbReference type="Proteomes" id="UP001295423">
    <property type="component" value="Unassembled WGS sequence"/>
</dbReference>
<keyword evidence="3" id="KW-1185">Reference proteome</keyword>